<dbReference type="RefSeq" id="WP_088527016.1">
    <property type="nucleotide sequence ID" value="NZ_NGUO01000006.1"/>
</dbReference>
<evidence type="ECO:0000313" key="2">
    <source>
        <dbReference type="Proteomes" id="UP000198104"/>
    </source>
</evidence>
<dbReference type="Proteomes" id="UP000198104">
    <property type="component" value="Unassembled WGS sequence"/>
</dbReference>
<comment type="caution">
    <text evidence="1">The sequence shown here is derived from an EMBL/GenBank/DDBJ whole genome shotgun (WGS) entry which is preliminary data.</text>
</comment>
<sequence>MANPLITFSIVSHGQSILISNLLSDLSKLKKIYFEVIITVNIPEDLSLYEGYSFPIFIINNFSPKGFGDNNNTAFSYSNTPWFIIINPDIRIQTINIFSLLTVFQNQNIAAVAPLILSSDGQIQDSFRRFPTLYILVKRFFLGLRGLDYKVMTNPFPVDWIAGMFIIFRSSYYAKVGGFDQNRFYMYFEDADICYRFYKLGFKVFVDPSEHVFHDAQRSSRRNLKYFRWHLISAFRFLTGK</sequence>
<evidence type="ECO:0000313" key="1">
    <source>
        <dbReference type="EMBL" id="OWS71981.1"/>
    </source>
</evidence>
<gene>
    <name evidence="1" type="ORF">CBI30_03875</name>
</gene>
<name>A0A254Q574_9BURK</name>
<dbReference type="PANTHER" id="PTHR43179">
    <property type="entry name" value="RHAMNOSYLTRANSFERASE WBBL"/>
    <property type="match status" value="1"/>
</dbReference>
<dbReference type="SUPFAM" id="SSF53448">
    <property type="entry name" value="Nucleotide-diphospho-sugar transferases"/>
    <property type="match status" value="1"/>
</dbReference>
<dbReference type="PANTHER" id="PTHR43179:SF7">
    <property type="entry name" value="RHAMNOSYLTRANSFERASE WBBL"/>
    <property type="match status" value="1"/>
</dbReference>
<dbReference type="Gene3D" id="3.90.550.10">
    <property type="entry name" value="Spore Coat Polysaccharide Biosynthesis Protein SpsA, Chain A"/>
    <property type="match status" value="1"/>
</dbReference>
<proteinExistence type="predicted"/>
<dbReference type="InterPro" id="IPR029044">
    <property type="entry name" value="Nucleotide-diphossugar_trans"/>
</dbReference>
<dbReference type="AlphaFoldDB" id="A0A254Q574"/>
<evidence type="ECO:0008006" key="3">
    <source>
        <dbReference type="Google" id="ProtNLM"/>
    </source>
</evidence>
<protein>
    <recommendedName>
        <fullName evidence="3">Glycosyltransferase 2-like domain-containing protein</fullName>
    </recommendedName>
</protein>
<accession>A0A254Q574</accession>
<dbReference type="OrthoDB" id="9771846at2"/>
<organism evidence="1 2">
    <name type="scientific">Polynucleobacter aenigmaticus</name>
    <dbReference type="NCBI Taxonomy" id="1743164"/>
    <lineage>
        <taxon>Bacteria</taxon>
        <taxon>Pseudomonadati</taxon>
        <taxon>Pseudomonadota</taxon>
        <taxon>Betaproteobacteria</taxon>
        <taxon>Burkholderiales</taxon>
        <taxon>Burkholderiaceae</taxon>
        <taxon>Polynucleobacter</taxon>
    </lineage>
</organism>
<dbReference type="EMBL" id="NGUO01000006">
    <property type="protein sequence ID" value="OWS71981.1"/>
    <property type="molecule type" value="Genomic_DNA"/>
</dbReference>
<reference evidence="1 2" key="1">
    <citation type="submission" date="2017-05" db="EMBL/GenBank/DDBJ databases">
        <title>Polynucleobacter sp. MWH-K35W1 isolated from the permanently anoxic monimolimnion of a meromictic lake.</title>
        <authorList>
            <person name="Hahn M.W."/>
        </authorList>
    </citation>
    <scope>NUCLEOTIDE SEQUENCE [LARGE SCALE GENOMIC DNA]</scope>
    <source>
        <strain evidence="1 2">MWH-K35W1</strain>
    </source>
</reference>
<keyword evidence="2" id="KW-1185">Reference proteome</keyword>